<feature type="transmembrane region" description="Helical" evidence="7">
    <location>
        <begin position="277"/>
        <end position="300"/>
    </location>
</feature>
<dbReference type="Proteomes" id="UP000475214">
    <property type="component" value="Unassembled WGS sequence"/>
</dbReference>
<dbReference type="GO" id="GO:0005886">
    <property type="term" value="C:plasma membrane"/>
    <property type="evidence" value="ECO:0007669"/>
    <property type="project" value="UniProtKB-SubCell"/>
</dbReference>
<dbReference type="GO" id="GO:0071916">
    <property type="term" value="F:dipeptide transmembrane transporter activity"/>
    <property type="evidence" value="ECO:0007669"/>
    <property type="project" value="TreeGrafter"/>
</dbReference>
<accession>A0A6L9S6J6</accession>
<dbReference type="InterPro" id="IPR045621">
    <property type="entry name" value="BPD_transp_1_N"/>
</dbReference>
<dbReference type="InterPro" id="IPR035906">
    <property type="entry name" value="MetI-like_sf"/>
</dbReference>
<dbReference type="PROSITE" id="PS50928">
    <property type="entry name" value="ABC_TM1"/>
    <property type="match status" value="1"/>
</dbReference>
<dbReference type="PANTHER" id="PTHR43163:SF6">
    <property type="entry name" value="DIPEPTIDE TRANSPORT SYSTEM PERMEASE PROTEIN DPPB-RELATED"/>
    <property type="match status" value="1"/>
</dbReference>
<feature type="domain" description="ABC transmembrane type-1" evidence="8">
    <location>
        <begin position="99"/>
        <end position="300"/>
    </location>
</feature>
<proteinExistence type="inferred from homology"/>
<organism evidence="9 10">
    <name type="scientific">Phytoactinopolyspora halotolerans</name>
    <dbReference type="NCBI Taxonomy" id="1981512"/>
    <lineage>
        <taxon>Bacteria</taxon>
        <taxon>Bacillati</taxon>
        <taxon>Actinomycetota</taxon>
        <taxon>Actinomycetes</taxon>
        <taxon>Jiangellales</taxon>
        <taxon>Jiangellaceae</taxon>
        <taxon>Phytoactinopolyspora</taxon>
    </lineage>
</organism>
<reference evidence="9 10" key="1">
    <citation type="submission" date="2020-02" db="EMBL/GenBank/DDBJ databases">
        <authorList>
            <person name="Li X.-J."/>
            <person name="Han X.-M."/>
        </authorList>
    </citation>
    <scope>NUCLEOTIDE SEQUENCE [LARGE SCALE GENOMIC DNA]</scope>
    <source>
        <strain evidence="9 10">CCTCC AB 2017055</strain>
    </source>
</reference>
<dbReference type="Pfam" id="PF19300">
    <property type="entry name" value="BPD_transp_1_N"/>
    <property type="match status" value="1"/>
</dbReference>
<gene>
    <name evidence="9" type="ORF">G1H10_08305</name>
</gene>
<keyword evidence="10" id="KW-1185">Reference proteome</keyword>
<dbReference type="EMBL" id="JAAGOA010000005">
    <property type="protein sequence ID" value="NEE00172.1"/>
    <property type="molecule type" value="Genomic_DNA"/>
</dbReference>
<evidence type="ECO:0000256" key="2">
    <source>
        <dbReference type="ARBA" id="ARBA00022448"/>
    </source>
</evidence>
<feature type="transmembrane region" description="Helical" evidence="7">
    <location>
        <begin position="235"/>
        <end position="257"/>
    </location>
</feature>
<dbReference type="CDD" id="cd06261">
    <property type="entry name" value="TM_PBP2"/>
    <property type="match status" value="1"/>
</dbReference>
<dbReference type="InterPro" id="IPR000515">
    <property type="entry name" value="MetI-like"/>
</dbReference>
<evidence type="ECO:0000313" key="10">
    <source>
        <dbReference type="Proteomes" id="UP000475214"/>
    </source>
</evidence>
<dbReference type="Pfam" id="PF00528">
    <property type="entry name" value="BPD_transp_1"/>
    <property type="match status" value="1"/>
</dbReference>
<dbReference type="RefSeq" id="WP_163735491.1">
    <property type="nucleotide sequence ID" value="NZ_JAAGOA010000005.1"/>
</dbReference>
<evidence type="ECO:0000259" key="8">
    <source>
        <dbReference type="PROSITE" id="PS50928"/>
    </source>
</evidence>
<comment type="similarity">
    <text evidence="7">Belongs to the binding-protein-dependent transport system permease family.</text>
</comment>
<evidence type="ECO:0000313" key="9">
    <source>
        <dbReference type="EMBL" id="NEE00172.1"/>
    </source>
</evidence>
<keyword evidence="4 7" id="KW-0812">Transmembrane</keyword>
<evidence type="ECO:0000256" key="3">
    <source>
        <dbReference type="ARBA" id="ARBA00022475"/>
    </source>
</evidence>
<keyword evidence="2 7" id="KW-0813">Transport</keyword>
<evidence type="ECO:0000256" key="6">
    <source>
        <dbReference type="ARBA" id="ARBA00023136"/>
    </source>
</evidence>
<evidence type="ECO:0000256" key="1">
    <source>
        <dbReference type="ARBA" id="ARBA00004651"/>
    </source>
</evidence>
<name>A0A6L9S6J6_9ACTN</name>
<evidence type="ECO:0000256" key="4">
    <source>
        <dbReference type="ARBA" id="ARBA00022692"/>
    </source>
</evidence>
<feature type="transmembrane region" description="Helical" evidence="7">
    <location>
        <begin position="177"/>
        <end position="196"/>
    </location>
</feature>
<sequence>MWTGVLRRVGQALLTLAAAAFVVWCLQLLAPADPARQVLIAQGVTDPTAAQVAGLRAELGLDDAAPVRFGRWAAGLVTGDLGTSWSSGRSVASEVAGRLPATVRLCAVALGLAALAAVPMALAAARWRGGALDLGIRGLIFTGAAVPSFVVSTVVLDVVVLGWGLGSIIADGSWGGALLPAIPLAVGAAAMWARVFRAALVEAASSGAVEVSMGRGATPTRALLIHMVPPATPPLLTAVGMTVGSLLAGAAVVETVFTWPGIGRYLIESIVARDVPVVQVLVLSGVLAYVVASLLVDLAVSAMHAQTERRA</sequence>
<feature type="transmembrane region" description="Helical" evidence="7">
    <location>
        <begin position="12"/>
        <end position="30"/>
    </location>
</feature>
<comment type="subcellular location">
    <subcellularLocation>
        <location evidence="1 7">Cell membrane</location>
        <topology evidence="1 7">Multi-pass membrane protein</topology>
    </subcellularLocation>
</comment>
<keyword evidence="3" id="KW-1003">Cell membrane</keyword>
<dbReference type="Gene3D" id="1.10.3720.10">
    <property type="entry name" value="MetI-like"/>
    <property type="match status" value="1"/>
</dbReference>
<keyword evidence="5 7" id="KW-1133">Transmembrane helix</keyword>
<feature type="transmembrane region" description="Helical" evidence="7">
    <location>
        <begin position="101"/>
        <end position="127"/>
    </location>
</feature>
<dbReference type="AlphaFoldDB" id="A0A6L9S6J6"/>
<dbReference type="SUPFAM" id="SSF161098">
    <property type="entry name" value="MetI-like"/>
    <property type="match status" value="1"/>
</dbReference>
<evidence type="ECO:0000256" key="5">
    <source>
        <dbReference type="ARBA" id="ARBA00022989"/>
    </source>
</evidence>
<dbReference type="PANTHER" id="PTHR43163">
    <property type="entry name" value="DIPEPTIDE TRANSPORT SYSTEM PERMEASE PROTEIN DPPB-RELATED"/>
    <property type="match status" value="1"/>
</dbReference>
<evidence type="ECO:0000256" key="7">
    <source>
        <dbReference type="RuleBase" id="RU363032"/>
    </source>
</evidence>
<protein>
    <submittedName>
        <fullName evidence="9">ABC transporter permease</fullName>
    </submittedName>
</protein>
<keyword evidence="6 7" id="KW-0472">Membrane</keyword>
<comment type="caution">
    <text evidence="9">The sequence shown here is derived from an EMBL/GenBank/DDBJ whole genome shotgun (WGS) entry which is preliminary data.</text>
</comment>
<feature type="transmembrane region" description="Helical" evidence="7">
    <location>
        <begin position="139"/>
        <end position="165"/>
    </location>
</feature>